<evidence type="ECO:0000313" key="2">
    <source>
        <dbReference type="EMBL" id="KFD70310.1"/>
    </source>
</evidence>
<gene>
    <name evidence="1" type="ORF">M513_09560</name>
    <name evidence="2" type="ORF">M514_09560</name>
</gene>
<proteinExistence type="predicted"/>
<evidence type="ECO:0000313" key="3">
    <source>
        <dbReference type="Proteomes" id="UP000030764"/>
    </source>
</evidence>
<dbReference type="Proteomes" id="UP000030758">
    <property type="component" value="Unassembled WGS sequence"/>
</dbReference>
<dbReference type="EMBL" id="KL363268">
    <property type="protein sequence ID" value="KFD49535.1"/>
    <property type="molecule type" value="Genomic_DNA"/>
</dbReference>
<feature type="non-terminal residue" evidence="2">
    <location>
        <position position="1"/>
    </location>
</feature>
<reference evidence="2 3" key="1">
    <citation type="journal article" date="2014" name="Nat. Genet.">
        <title>Genome and transcriptome of the porcine whipworm Trichuris suis.</title>
        <authorList>
            <person name="Jex A.R."/>
            <person name="Nejsum P."/>
            <person name="Schwarz E.M."/>
            <person name="Hu L."/>
            <person name="Young N.D."/>
            <person name="Hall R.S."/>
            <person name="Korhonen P.K."/>
            <person name="Liao S."/>
            <person name="Thamsborg S."/>
            <person name="Xia J."/>
            <person name="Xu P."/>
            <person name="Wang S."/>
            <person name="Scheerlinck J.P."/>
            <person name="Hofmann A."/>
            <person name="Sternberg P.W."/>
            <person name="Wang J."/>
            <person name="Gasser R.B."/>
        </authorList>
    </citation>
    <scope>NUCLEOTIDE SEQUENCE [LARGE SCALE GENOMIC DNA]</scope>
    <source>
        <strain evidence="2">DCEP-RM93F</strain>
        <strain evidence="1">DCEP-RM93M</strain>
    </source>
</reference>
<accession>A0A085NLG4</accession>
<keyword evidence="3" id="KW-1185">Reference proteome</keyword>
<dbReference type="Proteomes" id="UP000030764">
    <property type="component" value="Unassembled WGS sequence"/>
</dbReference>
<dbReference type="EMBL" id="KL367488">
    <property type="protein sequence ID" value="KFD70310.1"/>
    <property type="molecule type" value="Genomic_DNA"/>
</dbReference>
<name>A0A085NLG4_9BILA</name>
<protein>
    <submittedName>
        <fullName evidence="2">Uncharacterized protein</fullName>
    </submittedName>
</protein>
<organism evidence="2">
    <name type="scientific">Trichuris suis</name>
    <name type="common">pig whipworm</name>
    <dbReference type="NCBI Taxonomy" id="68888"/>
    <lineage>
        <taxon>Eukaryota</taxon>
        <taxon>Metazoa</taxon>
        <taxon>Ecdysozoa</taxon>
        <taxon>Nematoda</taxon>
        <taxon>Enoplea</taxon>
        <taxon>Dorylaimia</taxon>
        <taxon>Trichinellida</taxon>
        <taxon>Trichuridae</taxon>
        <taxon>Trichuris</taxon>
    </lineage>
</organism>
<evidence type="ECO:0000313" key="1">
    <source>
        <dbReference type="EMBL" id="KFD49535.1"/>
    </source>
</evidence>
<dbReference type="AlphaFoldDB" id="A0A085NLG4"/>
<sequence>LSILTCASFTVLLGLCTRQLGSGSASVFGVEVSLIVYGLITGRIKEKLYVMSQGFGSIPEIPARLQLPLLEYWLAKSSRRSGRFEVGLADRSANSCAAGTLCEMRERPVNWVHAQHVWPV</sequence>